<sequence length="464" mass="51888">PINTGDPRDATIMTLSSLLVQLKVPGEYKELSETSEIELVTRLQVWKNDTLRILQELNTRIEQSTDLSLDEQADIVAAVAPLDGDSEWTELPSQELAQNILHRFMDPPLTLVTHILQNNIRPLFRSNPHPEMNAETGRKLARSAGGPNASQDFFESQHWKDHPGAARTILWCVENIPTEAYDQVWHLVIPPLMILLDDYEARYKLEGVRIASEMLKRVPGSLLKRTGVDGLLSVSFQKALTSFDRPQTRELIPTTVYVSLALIEETTSIGSVQRFDQLSALLGDGIIASIWPYASDKLDALVASVDALPPIFEALGVGCARYLKVLIAQLVYPLNPSGYRSSSVELQIVSLRALATLITACAERMEHWKGTILAAVARCWVSLVESGTPDDPSETSGCFQNSRPLTDLEDDRNCKMYAKHWLLRLPRSPGCDLLLSPTRDVDPIFQDYARLQELDTMFEDMLVR</sequence>
<evidence type="ECO:0000256" key="1">
    <source>
        <dbReference type="ARBA" id="ARBA00034736"/>
    </source>
</evidence>
<feature type="non-terminal residue" evidence="2">
    <location>
        <position position="1"/>
    </location>
</feature>
<proteinExistence type="inferred from homology"/>
<dbReference type="SUPFAM" id="SSF48371">
    <property type="entry name" value="ARM repeat"/>
    <property type="match status" value="1"/>
</dbReference>
<protein>
    <submittedName>
        <fullName evidence="2">Uncharacterized protein</fullName>
    </submittedName>
</protein>
<dbReference type="InterPro" id="IPR018870">
    <property type="entry name" value="Tti2"/>
</dbReference>
<dbReference type="Pfam" id="PF10521">
    <property type="entry name" value="Tti2"/>
    <property type="match status" value="1"/>
</dbReference>
<dbReference type="GO" id="GO:0005634">
    <property type="term" value="C:nucleus"/>
    <property type="evidence" value="ECO:0007669"/>
    <property type="project" value="TreeGrafter"/>
</dbReference>
<dbReference type="GO" id="GO:0110078">
    <property type="term" value="C:TTT Hsp90 cochaperone complex"/>
    <property type="evidence" value="ECO:0007669"/>
    <property type="project" value="InterPro"/>
</dbReference>
<comment type="caution">
    <text evidence="2">The sequence shown here is derived from an EMBL/GenBank/DDBJ whole genome shotgun (WGS) entry which is preliminary data.</text>
</comment>
<dbReference type="PANTHER" id="PTHR32226:SF2">
    <property type="entry name" value="TELO2-INTERACTING PROTEIN 2"/>
    <property type="match status" value="1"/>
</dbReference>
<organism evidence="2 3">
    <name type="scientific">Mycena citricolor</name>
    <dbReference type="NCBI Taxonomy" id="2018698"/>
    <lineage>
        <taxon>Eukaryota</taxon>
        <taxon>Fungi</taxon>
        <taxon>Dikarya</taxon>
        <taxon>Basidiomycota</taxon>
        <taxon>Agaricomycotina</taxon>
        <taxon>Agaricomycetes</taxon>
        <taxon>Agaricomycetidae</taxon>
        <taxon>Agaricales</taxon>
        <taxon>Marasmiineae</taxon>
        <taxon>Mycenaceae</taxon>
        <taxon>Mycena</taxon>
    </lineage>
</organism>
<dbReference type="EMBL" id="CAVNYO010000405">
    <property type="protein sequence ID" value="CAK5275826.1"/>
    <property type="molecule type" value="Genomic_DNA"/>
</dbReference>
<name>A0AAD2HH61_9AGAR</name>
<evidence type="ECO:0000313" key="2">
    <source>
        <dbReference type="EMBL" id="CAK5275826.1"/>
    </source>
</evidence>
<comment type="similarity">
    <text evidence="1">Belongs to the TTI2 family.</text>
</comment>
<accession>A0AAD2HH61</accession>
<dbReference type="Proteomes" id="UP001295794">
    <property type="component" value="Unassembled WGS sequence"/>
</dbReference>
<dbReference type="InterPro" id="IPR016024">
    <property type="entry name" value="ARM-type_fold"/>
</dbReference>
<dbReference type="AlphaFoldDB" id="A0AAD2HH61"/>
<evidence type="ECO:0000313" key="3">
    <source>
        <dbReference type="Proteomes" id="UP001295794"/>
    </source>
</evidence>
<dbReference type="GO" id="GO:0005829">
    <property type="term" value="C:cytosol"/>
    <property type="evidence" value="ECO:0007669"/>
    <property type="project" value="TreeGrafter"/>
</dbReference>
<reference evidence="2" key="1">
    <citation type="submission" date="2023-11" db="EMBL/GenBank/DDBJ databases">
        <authorList>
            <person name="De Vega J J."/>
            <person name="De Vega J J."/>
        </authorList>
    </citation>
    <scope>NUCLEOTIDE SEQUENCE</scope>
</reference>
<dbReference type="PANTHER" id="PTHR32226">
    <property type="entry name" value="TELO2-INTERACTING PROTEIN 2"/>
    <property type="match status" value="1"/>
</dbReference>
<keyword evidence="3" id="KW-1185">Reference proteome</keyword>
<gene>
    <name evidence="2" type="ORF">MYCIT1_LOCUS23848</name>
</gene>